<dbReference type="AlphaFoldDB" id="A0A4U6BYI0"/>
<protein>
    <submittedName>
        <fullName evidence="1">Uncharacterized protein</fullName>
    </submittedName>
</protein>
<reference evidence="1" key="1">
    <citation type="submission" date="2019-04" db="EMBL/GenBank/DDBJ databases">
        <title>Whole genome sequencing of cave bacteria.</title>
        <authorList>
            <person name="Gan H.M."/>
            <person name="Barton H."/>
            <person name="Savka M.A."/>
        </authorList>
    </citation>
    <scope>NUCLEOTIDE SEQUENCE [LARGE SCALE GENOMIC DNA]</scope>
    <source>
        <strain evidence="1">LC387</strain>
    </source>
</reference>
<comment type="caution">
    <text evidence="1">The sequence shown here is derived from an EMBL/GenBank/DDBJ whole genome shotgun (WGS) entry which is preliminary data.</text>
</comment>
<name>A0A4U6BYI0_9BRAD</name>
<organism evidence="1 2">
    <name type="scientific">Afipia massiliensis</name>
    <dbReference type="NCBI Taxonomy" id="211460"/>
    <lineage>
        <taxon>Bacteria</taxon>
        <taxon>Pseudomonadati</taxon>
        <taxon>Pseudomonadota</taxon>
        <taxon>Alphaproteobacteria</taxon>
        <taxon>Hyphomicrobiales</taxon>
        <taxon>Nitrobacteraceae</taxon>
        <taxon>Afipia</taxon>
    </lineage>
</organism>
<accession>A0A4U6BYI0</accession>
<evidence type="ECO:0000313" key="1">
    <source>
        <dbReference type="EMBL" id="TKT73934.1"/>
    </source>
</evidence>
<sequence length="91" mass="9496">MLTGPSAACAASQTEPVASRALVPIERPLRASAVRMARPDASFVAHLIAMAEQAPQTRTLRREAPAVAHGAYSRATVRGANGFGKVLSRTA</sequence>
<dbReference type="Proteomes" id="UP000034832">
    <property type="component" value="Unassembled WGS sequence"/>
</dbReference>
<dbReference type="OrthoDB" id="8244495at2"/>
<dbReference type="EMBL" id="LBIA02000001">
    <property type="protein sequence ID" value="TKT73934.1"/>
    <property type="molecule type" value="Genomic_DNA"/>
</dbReference>
<evidence type="ECO:0000313" key="2">
    <source>
        <dbReference type="Proteomes" id="UP000034832"/>
    </source>
</evidence>
<proteinExistence type="predicted"/>
<gene>
    <name evidence="1" type="ORF">YH63_008690</name>
</gene>
<keyword evidence="2" id="KW-1185">Reference proteome</keyword>